<dbReference type="GO" id="GO:0003677">
    <property type="term" value="F:DNA binding"/>
    <property type="evidence" value="ECO:0007669"/>
    <property type="project" value="UniProtKB-KW"/>
</dbReference>
<keyword evidence="5" id="KW-1185">Reference proteome</keyword>
<keyword evidence="1" id="KW-0963">Cytoplasm</keyword>
<dbReference type="GO" id="GO:0045947">
    <property type="term" value="P:negative regulation of translational initiation"/>
    <property type="evidence" value="ECO:0007669"/>
    <property type="project" value="UniProtKB-UniRule"/>
</dbReference>
<keyword evidence="4" id="KW-0238">DNA-binding</keyword>
<dbReference type="Gene3D" id="2.60.40.4380">
    <property type="entry name" value="Translational regulator CsrA"/>
    <property type="match status" value="1"/>
</dbReference>
<dbReference type="RefSeq" id="WP_145362014.1">
    <property type="nucleotide sequence ID" value="NZ_CP036268.1"/>
</dbReference>
<keyword evidence="1" id="KW-1005">Bacterial flagellum biogenesis</keyword>
<dbReference type="GO" id="GO:0006402">
    <property type="term" value="P:mRNA catabolic process"/>
    <property type="evidence" value="ECO:0007669"/>
    <property type="project" value="InterPro"/>
</dbReference>
<dbReference type="GO" id="GO:0044781">
    <property type="term" value="P:bacterial-type flagellum organization"/>
    <property type="evidence" value="ECO:0007669"/>
    <property type="project" value="UniProtKB-KW"/>
</dbReference>
<dbReference type="InterPro" id="IPR052048">
    <property type="entry name" value="ST_Response_Regulator"/>
</dbReference>
<dbReference type="InterPro" id="IPR011006">
    <property type="entry name" value="CheY-like_superfamily"/>
</dbReference>
<dbReference type="SUPFAM" id="SSF117130">
    <property type="entry name" value="CsrA-like"/>
    <property type="match status" value="1"/>
</dbReference>
<gene>
    <name evidence="4" type="primary">mtrA</name>
    <name evidence="1" type="synonym">csrA</name>
    <name evidence="4" type="ORF">Pan189_00990</name>
</gene>
<evidence type="ECO:0000256" key="1">
    <source>
        <dbReference type="HAMAP-Rule" id="MF_00167"/>
    </source>
</evidence>
<proteinExistence type="inferred from homology"/>
<dbReference type="HAMAP" id="MF_00167">
    <property type="entry name" value="CsrA"/>
    <property type="match status" value="1"/>
</dbReference>
<organism evidence="4 5">
    <name type="scientific">Stratiformator vulcanicus</name>
    <dbReference type="NCBI Taxonomy" id="2527980"/>
    <lineage>
        <taxon>Bacteria</taxon>
        <taxon>Pseudomonadati</taxon>
        <taxon>Planctomycetota</taxon>
        <taxon>Planctomycetia</taxon>
        <taxon>Planctomycetales</taxon>
        <taxon>Planctomycetaceae</taxon>
        <taxon>Stratiformator</taxon>
    </lineage>
</organism>
<comment type="subunit">
    <text evidence="1">Homodimer; the beta-strands of each monomer intercalate to form a hydrophobic core, while the alpha-helices form wings that extend away from the core.</text>
</comment>
<comment type="function">
    <text evidence="1">A translational regulator that binds mRNA to regulate translation initiation and/or mRNA stability. Usually binds in the 5'-UTR at or near the Shine-Dalgarno sequence preventing ribosome-binding, thus repressing translation. Its main target seems to be the major flagellin gene, while its function is anatagonized by FliW.</text>
</comment>
<sequence>MLVLSRRVGEQVLFPHLGIKVEVCQAGTNRVRLGIAAPKDVTVARPETLGPEDLEAFAERTLRTKTERHELKNRLNTLGLALKLFQRQQELGQEEAAAKTLDMVFTEMGKLDSFASGTGQPQGEAPSNREVRLLVVEDEDNERELLASLLRSHGFAVDSVPDGAKAIESLEGGMKPDLVLLDMNMPNRNGRETLEAIRSDSRFEGIKVVAVTGADRTADADEFDAWFPKPLDAEQLIRTVRRGIGSAAKAAGKV</sequence>
<dbReference type="EMBL" id="CP036268">
    <property type="protein sequence ID" value="QDT35746.1"/>
    <property type="molecule type" value="Genomic_DNA"/>
</dbReference>
<keyword evidence="1" id="KW-0810">Translation regulation</keyword>
<dbReference type="Proteomes" id="UP000317318">
    <property type="component" value="Chromosome"/>
</dbReference>
<dbReference type="Pfam" id="PF02599">
    <property type="entry name" value="CsrA"/>
    <property type="match status" value="1"/>
</dbReference>
<dbReference type="PROSITE" id="PS50110">
    <property type="entry name" value="RESPONSE_REGULATORY"/>
    <property type="match status" value="1"/>
</dbReference>
<dbReference type="SUPFAM" id="SSF52172">
    <property type="entry name" value="CheY-like"/>
    <property type="match status" value="1"/>
</dbReference>
<keyword evidence="2" id="KW-0597">Phosphoprotein</keyword>
<keyword evidence="1" id="KW-0678">Repressor</keyword>
<dbReference type="SMART" id="SM00448">
    <property type="entry name" value="REC"/>
    <property type="match status" value="1"/>
</dbReference>
<comment type="subcellular location">
    <subcellularLocation>
        <location evidence="1">Cytoplasm</location>
    </subcellularLocation>
</comment>
<dbReference type="GO" id="GO:0005737">
    <property type="term" value="C:cytoplasm"/>
    <property type="evidence" value="ECO:0007669"/>
    <property type="project" value="UniProtKB-SubCell"/>
</dbReference>
<dbReference type="PANTHER" id="PTHR43228">
    <property type="entry name" value="TWO-COMPONENT RESPONSE REGULATOR"/>
    <property type="match status" value="1"/>
</dbReference>
<feature type="modified residue" description="4-aspartylphosphate" evidence="2">
    <location>
        <position position="182"/>
    </location>
</feature>
<evidence type="ECO:0000313" key="4">
    <source>
        <dbReference type="EMBL" id="QDT35746.1"/>
    </source>
</evidence>
<dbReference type="GO" id="GO:0000160">
    <property type="term" value="P:phosphorelay signal transduction system"/>
    <property type="evidence" value="ECO:0007669"/>
    <property type="project" value="InterPro"/>
</dbReference>
<dbReference type="InterPro" id="IPR001789">
    <property type="entry name" value="Sig_transdc_resp-reg_receiver"/>
</dbReference>
<dbReference type="InterPro" id="IPR003751">
    <property type="entry name" value="CsrA"/>
</dbReference>
<dbReference type="OrthoDB" id="292005at2"/>
<comment type="similarity">
    <text evidence="1">Belongs to the CsrA/RsmA family.</text>
</comment>
<dbReference type="Gene3D" id="3.40.50.2300">
    <property type="match status" value="1"/>
</dbReference>
<dbReference type="GO" id="GO:0006109">
    <property type="term" value="P:regulation of carbohydrate metabolic process"/>
    <property type="evidence" value="ECO:0007669"/>
    <property type="project" value="InterPro"/>
</dbReference>
<evidence type="ECO:0000313" key="5">
    <source>
        <dbReference type="Proteomes" id="UP000317318"/>
    </source>
</evidence>
<keyword evidence="1" id="KW-0694">RNA-binding</keyword>
<accession>A0A517QVR7</accession>
<dbReference type="GO" id="GO:0048027">
    <property type="term" value="F:mRNA 5'-UTR binding"/>
    <property type="evidence" value="ECO:0007669"/>
    <property type="project" value="UniProtKB-UniRule"/>
</dbReference>
<dbReference type="CDD" id="cd00156">
    <property type="entry name" value="REC"/>
    <property type="match status" value="1"/>
</dbReference>
<dbReference type="GO" id="GO:1902208">
    <property type="term" value="P:regulation of bacterial-type flagellum assembly"/>
    <property type="evidence" value="ECO:0007669"/>
    <property type="project" value="UniProtKB-UniRule"/>
</dbReference>
<feature type="domain" description="Response regulatory" evidence="3">
    <location>
        <begin position="132"/>
        <end position="244"/>
    </location>
</feature>
<dbReference type="PANTHER" id="PTHR43228:SF1">
    <property type="entry name" value="TWO-COMPONENT RESPONSE REGULATOR ARR22"/>
    <property type="match status" value="1"/>
</dbReference>
<name>A0A517QVR7_9PLAN</name>
<dbReference type="Pfam" id="PF00072">
    <property type="entry name" value="Response_reg"/>
    <property type="match status" value="1"/>
</dbReference>
<protein>
    <recommendedName>
        <fullName evidence="1">Translational regulator CsrA</fullName>
    </recommendedName>
</protein>
<dbReference type="InterPro" id="IPR036107">
    <property type="entry name" value="CsrA_sf"/>
</dbReference>
<reference evidence="4 5" key="1">
    <citation type="submission" date="2019-02" db="EMBL/GenBank/DDBJ databases">
        <title>Deep-cultivation of Planctomycetes and their phenomic and genomic characterization uncovers novel biology.</title>
        <authorList>
            <person name="Wiegand S."/>
            <person name="Jogler M."/>
            <person name="Boedeker C."/>
            <person name="Pinto D."/>
            <person name="Vollmers J."/>
            <person name="Rivas-Marin E."/>
            <person name="Kohn T."/>
            <person name="Peeters S.H."/>
            <person name="Heuer A."/>
            <person name="Rast P."/>
            <person name="Oberbeckmann S."/>
            <person name="Bunk B."/>
            <person name="Jeske O."/>
            <person name="Meyerdierks A."/>
            <person name="Storesund J.E."/>
            <person name="Kallscheuer N."/>
            <person name="Luecker S."/>
            <person name="Lage O.M."/>
            <person name="Pohl T."/>
            <person name="Merkel B.J."/>
            <person name="Hornburger P."/>
            <person name="Mueller R.-W."/>
            <person name="Bruemmer F."/>
            <person name="Labrenz M."/>
            <person name="Spormann A.M."/>
            <person name="Op den Camp H."/>
            <person name="Overmann J."/>
            <person name="Amann R."/>
            <person name="Jetten M.S.M."/>
            <person name="Mascher T."/>
            <person name="Medema M.H."/>
            <person name="Devos D.P."/>
            <person name="Kaster A.-K."/>
            <person name="Ovreas L."/>
            <person name="Rohde M."/>
            <person name="Galperin M.Y."/>
            <person name="Jogler C."/>
        </authorList>
    </citation>
    <scope>NUCLEOTIDE SEQUENCE [LARGE SCALE GENOMIC DNA]</scope>
    <source>
        <strain evidence="4 5">Pan189</strain>
    </source>
</reference>
<evidence type="ECO:0000259" key="3">
    <source>
        <dbReference type="PROSITE" id="PS50110"/>
    </source>
</evidence>
<dbReference type="KEGG" id="svp:Pan189_00990"/>
<evidence type="ECO:0000256" key="2">
    <source>
        <dbReference type="PROSITE-ProRule" id="PRU00169"/>
    </source>
</evidence>
<dbReference type="AlphaFoldDB" id="A0A517QVR7"/>